<feature type="region of interest" description="Disordered" evidence="5">
    <location>
        <begin position="1"/>
        <end position="39"/>
    </location>
</feature>
<feature type="region of interest" description="Disordered" evidence="5">
    <location>
        <begin position="53"/>
        <end position="142"/>
    </location>
</feature>
<feature type="region of interest" description="Disordered" evidence="5">
    <location>
        <begin position="712"/>
        <end position="759"/>
    </location>
</feature>
<feature type="region of interest" description="Disordered" evidence="5">
    <location>
        <begin position="243"/>
        <end position="278"/>
    </location>
</feature>
<feature type="region of interest" description="Disordered" evidence="5">
    <location>
        <begin position="511"/>
        <end position="663"/>
    </location>
</feature>
<feature type="compositionally biased region" description="Basic residues" evidence="5">
    <location>
        <begin position="637"/>
        <end position="649"/>
    </location>
</feature>
<keyword evidence="4" id="KW-0539">Nucleus</keyword>
<feature type="compositionally biased region" description="Acidic residues" evidence="5">
    <location>
        <begin position="133"/>
        <end position="142"/>
    </location>
</feature>
<feature type="region of interest" description="Disordered" evidence="5">
    <location>
        <begin position="433"/>
        <end position="470"/>
    </location>
</feature>
<keyword evidence="3" id="KW-0175">Coiled coil</keyword>
<evidence type="ECO:0000259" key="6">
    <source>
        <dbReference type="Pfam" id="PF08159"/>
    </source>
</evidence>
<feature type="domain" description="ESF1 RRM" evidence="7">
    <location>
        <begin position="190"/>
        <end position="345"/>
    </location>
</feature>
<sequence length="759" mass="82223">MAPPEKAGGSTGKADNQEMDDRFAAVSTDPRFRRFPKKESKVKIDDRFAGMFKDAAFQGQGARDKRGRKVKSGGKGEKLRSYYRLAGDEEEPAGKGKPVASDPDSSSEDEAAEAEARWAKMRGLGSASSSSESEADSDVDEAAIEAGVEAAAQLDAETEEREEARARRLFGVGAMAANPQEQIPLVPDATPRLAVLDLDWEHVRAVDILAVLRSFCPPKGGVQRVTVYPSDYGLERMAEEATAGPQGIWDAGADGKQEDQGGSEEDEEGPSAGNDAEIERRRLRAYELSRLRYYYAVVECDGAATASRLYEECDGMEFLKTACKFDLRFVPEGQSFEGRKVRDTAEELPIDYAPPNFQTKALQHTNVDLTWDAVDSGRKQALGRKVTDEEIREDDYKVYLASEEEDDEEDEEDAPRGVALDAEAVRERYRSLLSGAGAEDGPTRTKDWAKGGAEGPEAGGDQAVRDKDMELEVTFHPGLETLGERLLARKKAASGDAESVWDAYMRRRAEKRAQARRLGKSGVGSSDEDSDGDPDPASSGDEGEMLPAGVADDPFFQRDEGEDPFADPFFSSAPGVPGAGIAANAATARKKEKRSKRAEEGATAAERAELEMLLMDEADMLRKAQAGGTSSEPAPKLSKKERLRLKKAARRAERAQGSDDEELALAGKPVAGVEDPRFSSIVTSSLYALDPTDPRYKGESATLAKQVAKLRKEGAAVPTASEPVQREPAAPSMDAIVQSLKRKAKEGRQAGKKPKPARL</sequence>
<dbReference type="AlphaFoldDB" id="A0A1D2AGV6"/>
<evidence type="ECO:0000256" key="3">
    <source>
        <dbReference type="ARBA" id="ARBA00023054"/>
    </source>
</evidence>
<protein>
    <submittedName>
        <fullName evidence="8">Uncharacterized protein</fullName>
    </submittedName>
</protein>
<feature type="compositionally biased region" description="Low complexity" evidence="5">
    <location>
        <begin position="601"/>
        <end position="615"/>
    </location>
</feature>
<comment type="subcellular location">
    <subcellularLocation>
        <location evidence="1">Nucleus</location>
        <location evidence="1">Nucleolus</location>
    </subcellularLocation>
</comment>
<dbReference type="InterPro" id="IPR012580">
    <property type="entry name" value="NUC153"/>
</dbReference>
<feature type="compositionally biased region" description="Low complexity" evidence="5">
    <location>
        <begin position="573"/>
        <end position="587"/>
    </location>
</feature>
<proteinExistence type="inferred from homology"/>
<dbReference type="GO" id="GO:0003723">
    <property type="term" value="F:RNA binding"/>
    <property type="evidence" value="ECO:0007669"/>
    <property type="project" value="TreeGrafter"/>
</dbReference>
<dbReference type="Pfam" id="PF25121">
    <property type="entry name" value="RRM_ESF1"/>
    <property type="match status" value="1"/>
</dbReference>
<evidence type="ECO:0000256" key="1">
    <source>
        <dbReference type="ARBA" id="ARBA00004604"/>
    </source>
</evidence>
<evidence type="ECO:0000256" key="5">
    <source>
        <dbReference type="SAM" id="MobiDB-lite"/>
    </source>
</evidence>
<dbReference type="PANTHER" id="PTHR12202">
    <property type="entry name" value="ESF1 HOMOLOG"/>
    <property type="match status" value="1"/>
</dbReference>
<organism evidence="8">
    <name type="scientific">Auxenochlorella protothecoides</name>
    <name type="common">Green microalga</name>
    <name type="synonym">Chlorella protothecoides</name>
    <dbReference type="NCBI Taxonomy" id="3075"/>
    <lineage>
        <taxon>Eukaryota</taxon>
        <taxon>Viridiplantae</taxon>
        <taxon>Chlorophyta</taxon>
        <taxon>core chlorophytes</taxon>
        <taxon>Trebouxiophyceae</taxon>
        <taxon>Chlorellales</taxon>
        <taxon>Chlorellaceae</taxon>
        <taxon>Auxenochlorella</taxon>
    </lineage>
</organism>
<dbReference type="InterPro" id="IPR039754">
    <property type="entry name" value="Esf1"/>
</dbReference>
<evidence type="ECO:0000259" key="7">
    <source>
        <dbReference type="Pfam" id="PF25121"/>
    </source>
</evidence>
<feature type="compositionally biased region" description="Basic residues" evidence="5">
    <location>
        <begin position="740"/>
        <end position="759"/>
    </location>
</feature>
<dbReference type="EMBL" id="GDKF01000168">
    <property type="protein sequence ID" value="JAT78454.1"/>
    <property type="molecule type" value="Transcribed_RNA"/>
</dbReference>
<dbReference type="Pfam" id="PF08159">
    <property type="entry name" value="NUC153"/>
    <property type="match status" value="1"/>
</dbReference>
<reference evidence="8" key="1">
    <citation type="submission" date="2015-08" db="EMBL/GenBank/DDBJ databases">
        <authorList>
            <person name="Babu N.S."/>
            <person name="Beckwith C.J."/>
            <person name="Beseler K.G."/>
            <person name="Brison A."/>
            <person name="Carone J.V."/>
            <person name="Caskin T.P."/>
            <person name="Diamond M."/>
            <person name="Durham M.E."/>
            <person name="Foxe J.M."/>
            <person name="Go M."/>
            <person name="Henderson B.A."/>
            <person name="Jones I.B."/>
            <person name="McGettigan J.A."/>
            <person name="Micheletti S.J."/>
            <person name="Nasrallah M.E."/>
            <person name="Ortiz D."/>
            <person name="Piller C.R."/>
            <person name="Privatt S.R."/>
            <person name="Schneider S.L."/>
            <person name="Sharp S."/>
            <person name="Smith T.C."/>
            <person name="Stanton J.D."/>
            <person name="Ullery H.E."/>
            <person name="Wilson R.J."/>
            <person name="Serrano M.G."/>
            <person name="Buck G."/>
            <person name="Lee V."/>
            <person name="Wang Y."/>
            <person name="Carvalho R."/>
            <person name="Voegtly L."/>
            <person name="Shi R."/>
            <person name="Duckworth R."/>
            <person name="Johnson A."/>
            <person name="Loviza R."/>
            <person name="Walstead R."/>
            <person name="Shah Z."/>
            <person name="Kiflezghi M."/>
            <person name="Wade K."/>
            <person name="Ball S.L."/>
            <person name="Bradley K.W."/>
            <person name="Asai D.J."/>
            <person name="Bowman C.A."/>
            <person name="Russell D.A."/>
            <person name="Pope W.H."/>
            <person name="Jacobs-Sera D."/>
            <person name="Hendrix R.W."/>
            <person name="Hatfull G.F."/>
        </authorList>
    </citation>
    <scope>NUCLEOTIDE SEQUENCE</scope>
</reference>
<dbReference type="GO" id="GO:0006364">
    <property type="term" value="P:rRNA processing"/>
    <property type="evidence" value="ECO:0007669"/>
    <property type="project" value="InterPro"/>
</dbReference>
<gene>
    <name evidence="8" type="ORF">g.37076</name>
</gene>
<evidence type="ECO:0000313" key="8">
    <source>
        <dbReference type="EMBL" id="JAT78454.1"/>
    </source>
</evidence>
<feature type="domain" description="NUC153" evidence="6">
    <location>
        <begin position="675"/>
        <end position="697"/>
    </location>
</feature>
<name>A0A1D2AGV6_AUXPR</name>
<evidence type="ECO:0000256" key="4">
    <source>
        <dbReference type="ARBA" id="ARBA00023242"/>
    </source>
</evidence>
<evidence type="ECO:0000256" key="2">
    <source>
        <dbReference type="ARBA" id="ARBA00009087"/>
    </source>
</evidence>
<accession>A0A1D2AGV6</accession>
<comment type="similarity">
    <text evidence="2">Belongs to the ESF1 family.</text>
</comment>
<dbReference type="InterPro" id="IPR056750">
    <property type="entry name" value="RRM_ESF1"/>
</dbReference>
<dbReference type="PANTHER" id="PTHR12202:SF0">
    <property type="entry name" value="ESF1 HOMOLOG"/>
    <property type="match status" value="1"/>
</dbReference>